<accession>A0A195F8C3</accession>
<sequence length="264" mass="29216">MKFLSVGIDVPDVAHPVYSTDNTTRLQHDPYPVISNAKRNVELRNLRSENRCKELMSRSLIGKRTSLPKHCEALVTATRARDVFITLQKRESSSFAETNDRMRSASGLERVACVSKDGNLGSGHPLSPLARLPGPTGHPDRASHAAEHSVLGRLMVRPGWRTLAVAHTHADWIGHCTPCSSASEQGNCVHSQSAVNREIFGQSGSSFERVLSSRFDTAGGSYGYLVPDCAVETIRGPYFERERIIWVTSLAQWLIVEYQSVKFN</sequence>
<proteinExistence type="predicted"/>
<evidence type="ECO:0000313" key="2">
    <source>
        <dbReference type="Proteomes" id="UP000078541"/>
    </source>
</evidence>
<reference evidence="1 2" key="1">
    <citation type="submission" date="2016-03" db="EMBL/GenBank/DDBJ databases">
        <title>Trachymyrmex septentrionalis WGS genome.</title>
        <authorList>
            <person name="Nygaard S."/>
            <person name="Hu H."/>
            <person name="Boomsma J."/>
            <person name="Zhang G."/>
        </authorList>
    </citation>
    <scope>NUCLEOTIDE SEQUENCE [LARGE SCALE GENOMIC DNA]</scope>
    <source>
        <strain evidence="1">Tsep2-gDNA-1</strain>
        <tissue evidence="1">Whole body</tissue>
    </source>
</reference>
<dbReference type="EMBL" id="KQ981727">
    <property type="protein sequence ID" value="KYN36631.1"/>
    <property type="molecule type" value="Genomic_DNA"/>
</dbReference>
<organism evidence="1 2">
    <name type="scientific">Trachymyrmex septentrionalis</name>
    <dbReference type="NCBI Taxonomy" id="34720"/>
    <lineage>
        <taxon>Eukaryota</taxon>
        <taxon>Metazoa</taxon>
        <taxon>Ecdysozoa</taxon>
        <taxon>Arthropoda</taxon>
        <taxon>Hexapoda</taxon>
        <taxon>Insecta</taxon>
        <taxon>Pterygota</taxon>
        <taxon>Neoptera</taxon>
        <taxon>Endopterygota</taxon>
        <taxon>Hymenoptera</taxon>
        <taxon>Apocrita</taxon>
        <taxon>Aculeata</taxon>
        <taxon>Formicoidea</taxon>
        <taxon>Formicidae</taxon>
        <taxon>Myrmicinae</taxon>
        <taxon>Trachymyrmex</taxon>
    </lineage>
</organism>
<dbReference type="Proteomes" id="UP000078541">
    <property type="component" value="Unassembled WGS sequence"/>
</dbReference>
<gene>
    <name evidence="1" type="ORF">ALC56_08421</name>
</gene>
<name>A0A195F8C3_9HYME</name>
<protein>
    <submittedName>
        <fullName evidence="1">Uncharacterized protein</fullName>
    </submittedName>
</protein>
<keyword evidence="2" id="KW-1185">Reference proteome</keyword>
<evidence type="ECO:0000313" key="1">
    <source>
        <dbReference type="EMBL" id="KYN36631.1"/>
    </source>
</evidence>
<dbReference type="AlphaFoldDB" id="A0A195F8C3"/>